<evidence type="ECO:0000256" key="1">
    <source>
        <dbReference type="SAM" id="MobiDB-lite"/>
    </source>
</evidence>
<dbReference type="AlphaFoldDB" id="A0A5B7F0A2"/>
<accession>A0A5B7F0A2</accession>
<feature type="compositionally biased region" description="Acidic residues" evidence="1">
    <location>
        <begin position="19"/>
        <end position="32"/>
    </location>
</feature>
<proteinExistence type="predicted"/>
<dbReference type="Proteomes" id="UP000324222">
    <property type="component" value="Unassembled WGS sequence"/>
</dbReference>
<keyword evidence="3" id="KW-1185">Reference proteome</keyword>
<sequence>MKQDPPRNLSRSWVNNGKEEEDEDNEDEDEEEGLQRRQMRGKLVMDERSQQRERAKIQLLTFPPNASESRGEVPWFPWVTRQHCRLSVAPGRSGTSADSHVTATDTVRTPPQDPLLKPHCPQ</sequence>
<protein>
    <submittedName>
        <fullName evidence="2">Uncharacterized protein</fullName>
    </submittedName>
</protein>
<feature type="region of interest" description="Disordered" evidence="1">
    <location>
        <begin position="88"/>
        <end position="122"/>
    </location>
</feature>
<organism evidence="2 3">
    <name type="scientific">Portunus trituberculatus</name>
    <name type="common">Swimming crab</name>
    <name type="synonym">Neptunus trituberculatus</name>
    <dbReference type="NCBI Taxonomy" id="210409"/>
    <lineage>
        <taxon>Eukaryota</taxon>
        <taxon>Metazoa</taxon>
        <taxon>Ecdysozoa</taxon>
        <taxon>Arthropoda</taxon>
        <taxon>Crustacea</taxon>
        <taxon>Multicrustacea</taxon>
        <taxon>Malacostraca</taxon>
        <taxon>Eumalacostraca</taxon>
        <taxon>Eucarida</taxon>
        <taxon>Decapoda</taxon>
        <taxon>Pleocyemata</taxon>
        <taxon>Brachyura</taxon>
        <taxon>Eubrachyura</taxon>
        <taxon>Portunoidea</taxon>
        <taxon>Portunidae</taxon>
        <taxon>Portuninae</taxon>
        <taxon>Portunus</taxon>
    </lineage>
</organism>
<name>A0A5B7F0A2_PORTR</name>
<feature type="region of interest" description="Disordered" evidence="1">
    <location>
        <begin position="1"/>
        <end position="51"/>
    </location>
</feature>
<dbReference type="EMBL" id="VSRR010004688">
    <property type="protein sequence ID" value="MPC40431.1"/>
    <property type="molecule type" value="Genomic_DNA"/>
</dbReference>
<gene>
    <name evidence="2" type="ORF">E2C01_033989</name>
</gene>
<reference evidence="2 3" key="1">
    <citation type="submission" date="2019-05" db="EMBL/GenBank/DDBJ databases">
        <title>Another draft genome of Portunus trituberculatus and its Hox gene families provides insights of decapod evolution.</title>
        <authorList>
            <person name="Jeong J.-H."/>
            <person name="Song I."/>
            <person name="Kim S."/>
            <person name="Choi T."/>
            <person name="Kim D."/>
            <person name="Ryu S."/>
            <person name="Kim W."/>
        </authorList>
    </citation>
    <scope>NUCLEOTIDE SEQUENCE [LARGE SCALE GENOMIC DNA]</scope>
    <source>
        <tissue evidence="2">Muscle</tissue>
    </source>
</reference>
<feature type="compositionally biased region" description="Polar residues" evidence="1">
    <location>
        <begin position="93"/>
        <end position="109"/>
    </location>
</feature>
<comment type="caution">
    <text evidence="2">The sequence shown here is derived from an EMBL/GenBank/DDBJ whole genome shotgun (WGS) entry which is preliminary data.</text>
</comment>
<evidence type="ECO:0000313" key="3">
    <source>
        <dbReference type="Proteomes" id="UP000324222"/>
    </source>
</evidence>
<evidence type="ECO:0000313" key="2">
    <source>
        <dbReference type="EMBL" id="MPC40431.1"/>
    </source>
</evidence>